<dbReference type="Proteomes" id="UP000591131">
    <property type="component" value="Unassembled WGS sequence"/>
</dbReference>
<sequence>MPVGPLPELMSDIMAYTPRPTLTLDCPMEEIVLSIEKEPHMIFPVDGFTRAELKRTTWHNYHERVSHGGLLFVLHDVDEHENVVILTDYDLKTGTIKRHEMGQLMDVFHSAMKMEATGYHLVIGTSWAEPGKLDSVEVIYTNINSDEATVIWSSYDEGTKLDNLSVASTHPLAVDIVYSTNDSSSHSTTVVLERSAPIVQFKPKSSPIRLWATIRKTRAGYAILDKRLKRVSPVLNLPGNPHGTLCATDKCSGMYFLIKRSTKGTISHRLVRAFPYLNLVFYSLHSLVTRLNFSRLTDLCSILPLALLWRIASYPC</sequence>
<protein>
    <submittedName>
        <fullName evidence="1">Uncharacterized protein</fullName>
    </submittedName>
</protein>
<accession>A0A7J6MP17</accession>
<gene>
    <name evidence="1" type="ORF">FOL47_010689</name>
</gene>
<evidence type="ECO:0000313" key="1">
    <source>
        <dbReference type="EMBL" id="KAF4673338.1"/>
    </source>
</evidence>
<comment type="caution">
    <text evidence="1">The sequence shown here is derived from an EMBL/GenBank/DDBJ whole genome shotgun (WGS) entry which is preliminary data.</text>
</comment>
<dbReference type="EMBL" id="JAAPAO010000085">
    <property type="protein sequence ID" value="KAF4673338.1"/>
    <property type="molecule type" value="Genomic_DNA"/>
</dbReference>
<name>A0A7J6MP17_PERCH</name>
<proteinExistence type="predicted"/>
<keyword evidence="2" id="KW-1185">Reference proteome</keyword>
<organism evidence="1 2">
    <name type="scientific">Perkinsus chesapeaki</name>
    <name type="common">Clam parasite</name>
    <name type="synonym">Perkinsus andrewsi</name>
    <dbReference type="NCBI Taxonomy" id="330153"/>
    <lineage>
        <taxon>Eukaryota</taxon>
        <taxon>Sar</taxon>
        <taxon>Alveolata</taxon>
        <taxon>Perkinsozoa</taxon>
        <taxon>Perkinsea</taxon>
        <taxon>Perkinsida</taxon>
        <taxon>Perkinsidae</taxon>
        <taxon>Perkinsus</taxon>
    </lineage>
</organism>
<reference evidence="1 2" key="1">
    <citation type="submission" date="2020-04" db="EMBL/GenBank/DDBJ databases">
        <title>Perkinsus chesapeaki whole genome sequence.</title>
        <authorList>
            <person name="Bogema D.R."/>
        </authorList>
    </citation>
    <scope>NUCLEOTIDE SEQUENCE [LARGE SCALE GENOMIC DNA]</scope>
    <source>
        <strain evidence="1">ATCC PRA-425</strain>
    </source>
</reference>
<evidence type="ECO:0000313" key="2">
    <source>
        <dbReference type="Proteomes" id="UP000591131"/>
    </source>
</evidence>
<dbReference type="AlphaFoldDB" id="A0A7J6MP17"/>